<sequence>MVDEAVGYFIALERACQAQLLVEAAAANGIPKTFVGEEEAAFTKKNAGTPAVLFAQFQPEYDMIVKETGGEFLSK</sequence>
<protein>
    <submittedName>
        <fullName evidence="1">Uncharacterized protein</fullName>
    </submittedName>
</protein>
<dbReference type="SUPFAM" id="SSF53639">
    <property type="entry name" value="AraD/HMP-PK domain-like"/>
    <property type="match status" value="1"/>
</dbReference>
<gene>
    <name evidence="1" type="ORF">SEUCBS140593_004641</name>
</gene>
<proteinExistence type="predicted"/>
<comment type="caution">
    <text evidence="1">The sequence shown here is derived from an EMBL/GenBank/DDBJ whole genome shotgun (WGS) entry which is preliminary data.</text>
</comment>
<dbReference type="EMBL" id="CAWUHD010000041">
    <property type="protein sequence ID" value="CAK7221662.1"/>
    <property type="molecule type" value="Genomic_DNA"/>
</dbReference>
<organism evidence="1 2">
    <name type="scientific">Sporothrix eucalyptigena</name>
    <dbReference type="NCBI Taxonomy" id="1812306"/>
    <lineage>
        <taxon>Eukaryota</taxon>
        <taxon>Fungi</taxon>
        <taxon>Dikarya</taxon>
        <taxon>Ascomycota</taxon>
        <taxon>Pezizomycotina</taxon>
        <taxon>Sordariomycetes</taxon>
        <taxon>Sordariomycetidae</taxon>
        <taxon>Ophiostomatales</taxon>
        <taxon>Ophiostomataceae</taxon>
        <taxon>Sporothrix</taxon>
    </lineage>
</organism>
<evidence type="ECO:0000313" key="1">
    <source>
        <dbReference type="EMBL" id="CAK7221662.1"/>
    </source>
</evidence>
<dbReference type="Gene3D" id="3.40.225.10">
    <property type="entry name" value="Class II aldolase/adducin N-terminal domain"/>
    <property type="match status" value="1"/>
</dbReference>
<dbReference type="InterPro" id="IPR036409">
    <property type="entry name" value="Aldolase_II/adducin_N_sf"/>
</dbReference>
<keyword evidence="2" id="KW-1185">Reference proteome</keyword>
<name>A0ABP0BPT2_9PEZI</name>
<accession>A0ABP0BPT2</accession>
<reference evidence="1 2" key="1">
    <citation type="submission" date="2024-01" db="EMBL/GenBank/DDBJ databases">
        <authorList>
            <person name="Allen C."/>
            <person name="Tagirdzhanova G."/>
        </authorList>
    </citation>
    <scope>NUCLEOTIDE SEQUENCE [LARGE SCALE GENOMIC DNA]</scope>
</reference>
<evidence type="ECO:0000313" key="2">
    <source>
        <dbReference type="Proteomes" id="UP001642482"/>
    </source>
</evidence>
<dbReference type="Proteomes" id="UP001642482">
    <property type="component" value="Unassembled WGS sequence"/>
</dbReference>